<evidence type="ECO:0000313" key="3">
    <source>
        <dbReference type="Proteomes" id="UP001446205"/>
    </source>
</evidence>
<comment type="caution">
    <text evidence="2">The sequence shown here is derived from an EMBL/GenBank/DDBJ whole genome shotgun (WGS) entry which is preliminary data.</text>
</comment>
<dbReference type="InterPro" id="IPR000835">
    <property type="entry name" value="HTH_MarR-typ"/>
</dbReference>
<protein>
    <submittedName>
        <fullName evidence="2">MarR family transcriptional regulator</fullName>
    </submittedName>
</protein>
<dbReference type="PANTHER" id="PTHR33164">
    <property type="entry name" value="TRANSCRIPTIONAL REGULATOR, MARR FAMILY"/>
    <property type="match status" value="1"/>
</dbReference>
<name>A0ABU9DCD7_9PROT</name>
<dbReference type="RefSeq" id="WP_341371463.1">
    <property type="nucleotide sequence ID" value="NZ_JBBPCO010000011.1"/>
</dbReference>
<evidence type="ECO:0000313" key="2">
    <source>
        <dbReference type="EMBL" id="MEK8090408.1"/>
    </source>
</evidence>
<dbReference type="Proteomes" id="UP001446205">
    <property type="component" value="Unassembled WGS sequence"/>
</dbReference>
<feature type="domain" description="HTH marR-type" evidence="1">
    <location>
        <begin position="3"/>
        <end position="139"/>
    </location>
</feature>
<accession>A0ABU9DCD7</accession>
<keyword evidence="3" id="KW-1185">Reference proteome</keyword>
<dbReference type="Pfam" id="PF12802">
    <property type="entry name" value="MarR_2"/>
    <property type="match status" value="1"/>
</dbReference>
<dbReference type="SUPFAM" id="SSF46785">
    <property type="entry name" value="Winged helix' DNA-binding domain"/>
    <property type="match status" value="1"/>
</dbReference>
<dbReference type="CDD" id="cd00093">
    <property type="entry name" value="HTH_XRE"/>
    <property type="match status" value="1"/>
</dbReference>
<dbReference type="PROSITE" id="PS50995">
    <property type="entry name" value="HTH_MARR_2"/>
    <property type="match status" value="1"/>
</dbReference>
<dbReference type="InterPro" id="IPR001387">
    <property type="entry name" value="Cro/C1-type_HTH"/>
</dbReference>
<dbReference type="InterPro" id="IPR036388">
    <property type="entry name" value="WH-like_DNA-bd_sf"/>
</dbReference>
<reference evidence="2 3" key="1">
    <citation type="submission" date="2024-04" db="EMBL/GenBank/DDBJ databases">
        <authorList>
            <person name="Abashina T."/>
            <person name="Shaikin A."/>
        </authorList>
    </citation>
    <scope>NUCLEOTIDE SEQUENCE [LARGE SCALE GENOMIC DNA]</scope>
    <source>
        <strain evidence="2 3">AAFK</strain>
    </source>
</reference>
<sequence length="142" mass="16171">MFDRCIYFNINALARAVNRVWEREFGRFGLSAAHAYTLRYVLANPGQTQTKIAEELGLAKSTVSRFVNDLVTKQLLLRSPLPEDRREMGVFPTQRGTELHAELEETGKQLYLQMRDLIRPSNFDELVAGARAARSKIEEVDG</sequence>
<proteinExistence type="predicted"/>
<dbReference type="InterPro" id="IPR039422">
    <property type="entry name" value="MarR/SlyA-like"/>
</dbReference>
<dbReference type="InterPro" id="IPR036390">
    <property type="entry name" value="WH_DNA-bd_sf"/>
</dbReference>
<evidence type="ECO:0000259" key="1">
    <source>
        <dbReference type="PROSITE" id="PS50995"/>
    </source>
</evidence>
<dbReference type="SMART" id="SM00347">
    <property type="entry name" value="HTH_MARR"/>
    <property type="match status" value="1"/>
</dbReference>
<organism evidence="2 3">
    <name type="scientific">Thermithiobacillus plumbiphilus</name>
    <dbReference type="NCBI Taxonomy" id="1729899"/>
    <lineage>
        <taxon>Bacteria</taxon>
        <taxon>Pseudomonadati</taxon>
        <taxon>Pseudomonadota</taxon>
        <taxon>Acidithiobacillia</taxon>
        <taxon>Acidithiobacillales</taxon>
        <taxon>Thermithiobacillaceae</taxon>
        <taxon>Thermithiobacillus</taxon>
    </lineage>
</organism>
<dbReference type="PANTHER" id="PTHR33164:SF57">
    <property type="entry name" value="MARR-FAMILY TRANSCRIPTIONAL REGULATOR"/>
    <property type="match status" value="1"/>
</dbReference>
<dbReference type="Gene3D" id="1.10.10.10">
    <property type="entry name" value="Winged helix-like DNA-binding domain superfamily/Winged helix DNA-binding domain"/>
    <property type="match status" value="1"/>
</dbReference>
<gene>
    <name evidence="2" type="ORF">WOB96_11630</name>
</gene>
<dbReference type="EMBL" id="JBBPCO010000011">
    <property type="protein sequence ID" value="MEK8090408.1"/>
    <property type="molecule type" value="Genomic_DNA"/>
</dbReference>